<reference evidence="1" key="1">
    <citation type="journal article" date="2014" name="Int. J. Syst. Evol. Microbiol.">
        <title>Complete genome sequence of Corynebacterium casei LMG S-19264T (=DSM 44701T), isolated from a smear-ripened cheese.</title>
        <authorList>
            <consortium name="US DOE Joint Genome Institute (JGI-PGF)"/>
            <person name="Walter F."/>
            <person name="Albersmeier A."/>
            <person name="Kalinowski J."/>
            <person name="Ruckert C."/>
        </authorList>
    </citation>
    <scope>NUCLEOTIDE SEQUENCE</scope>
    <source>
        <strain evidence="1">JCM 3313</strain>
    </source>
</reference>
<reference evidence="1" key="2">
    <citation type="submission" date="2020-09" db="EMBL/GenBank/DDBJ databases">
        <authorList>
            <person name="Sun Q."/>
            <person name="Ohkuma M."/>
        </authorList>
    </citation>
    <scope>NUCLEOTIDE SEQUENCE</scope>
    <source>
        <strain evidence="1">JCM 3313</strain>
    </source>
</reference>
<dbReference type="RefSeq" id="WP_189225390.1">
    <property type="nucleotide sequence ID" value="NZ_BMRG01000010.1"/>
</dbReference>
<proteinExistence type="predicted"/>
<comment type="caution">
    <text evidence="1">The sequence shown here is derived from an EMBL/GenBank/DDBJ whole genome shotgun (WGS) entry which is preliminary data.</text>
</comment>
<sequence>MSTSNTQRDRFGGWADYGEWADRDFRVRTPADETGTGGSRTTVVEVLTQLSPVALPRWFVEGRTQDGSDLCRLTPGEDGTPECVPEGEDATVVRPYVRAGGRAEAAHDLQFETVLTATGLHEEWPGERELDEDQMRICRQCESPQSVAEIAVAIDAPIGVAKVLIGDALDLGLLVPHDTAPIFDGKPPLALLKRVHASLAKLA</sequence>
<dbReference type="PANTHER" id="PTHR36221">
    <property type="entry name" value="DUF742 DOMAIN-CONTAINING PROTEIN"/>
    <property type="match status" value="1"/>
</dbReference>
<dbReference type="PANTHER" id="PTHR36221:SF1">
    <property type="entry name" value="DUF742 DOMAIN-CONTAINING PROTEIN"/>
    <property type="match status" value="1"/>
</dbReference>
<accession>A0A918ARZ0</accession>
<dbReference type="AlphaFoldDB" id="A0A918ARZ0"/>
<evidence type="ECO:0000313" key="2">
    <source>
        <dbReference type="Proteomes" id="UP000639606"/>
    </source>
</evidence>
<protein>
    <submittedName>
        <fullName evidence="1">Uncharacterized protein</fullName>
    </submittedName>
</protein>
<organism evidence="1 2">
    <name type="scientific">Saccharothrix coeruleofusca</name>
    <dbReference type="NCBI Taxonomy" id="33919"/>
    <lineage>
        <taxon>Bacteria</taxon>
        <taxon>Bacillati</taxon>
        <taxon>Actinomycetota</taxon>
        <taxon>Actinomycetes</taxon>
        <taxon>Pseudonocardiales</taxon>
        <taxon>Pseudonocardiaceae</taxon>
        <taxon>Saccharothrix</taxon>
    </lineage>
</organism>
<keyword evidence="2" id="KW-1185">Reference proteome</keyword>
<name>A0A918ARZ0_9PSEU</name>
<evidence type="ECO:0000313" key="1">
    <source>
        <dbReference type="EMBL" id="GGP68139.1"/>
    </source>
</evidence>
<gene>
    <name evidence="1" type="ORF">GCM10010185_46190</name>
</gene>
<dbReference type="InterPro" id="IPR007995">
    <property type="entry name" value="DUF742"/>
</dbReference>
<dbReference type="Proteomes" id="UP000639606">
    <property type="component" value="Unassembled WGS sequence"/>
</dbReference>
<dbReference type="EMBL" id="BMRG01000010">
    <property type="protein sequence ID" value="GGP68139.1"/>
    <property type="molecule type" value="Genomic_DNA"/>
</dbReference>
<dbReference type="Pfam" id="PF05331">
    <property type="entry name" value="DUF742"/>
    <property type="match status" value="1"/>
</dbReference>